<gene>
    <name evidence="3" type="ORF">AVDCRST_MAG96-988</name>
</gene>
<sequence>MKTSNSSFQKALVLGVISGMRTTAGLHYTRSLVCNSTTGRLPVRFLQKKTVTSGVGLLRLAELVADKLPNVPDRIAKGGPALRAGAGALCGAAIYHADGKKAMTGAIVGALAALASTYAFFHLRKAVCEKTKIRDSFIGAAEDALAAAGGVALIKANKPAA</sequence>
<dbReference type="InterPro" id="IPR025196">
    <property type="entry name" value="DUF4126"/>
</dbReference>
<dbReference type="EMBL" id="CADCVN010000371">
    <property type="protein sequence ID" value="CAA9480544.1"/>
    <property type="molecule type" value="Genomic_DNA"/>
</dbReference>
<accession>A0A6J4RRW6</accession>
<evidence type="ECO:0000259" key="2">
    <source>
        <dbReference type="Pfam" id="PF13548"/>
    </source>
</evidence>
<keyword evidence="1" id="KW-1133">Transmembrane helix</keyword>
<keyword evidence="1" id="KW-0812">Transmembrane</keyword>
<feature type="domain" description="DUF4126" evidence="2">
    <location>
        <begin position="13"/>
        <end position="155"/>
    </location>
</feature>
<dbReference type="AlphaFoldDB" id="A0A6J4RRW6"/>
<organism evidence="3">
    <name type="scientific">uncultured Segetibacter sp</name>
    <dbReference type="NCBI Taxonomy" id="481133"/>
    <lineage>
        <taxon>Bacteria</taxon>
        <taxon>Pseudomonadati</taxon>
        <taxon>Bacteroidota</taxon>
        <taxon>Chitinophagia</taxon>
        <taxon>Chitinophagales</taxon>
        <taxon>Chitinophagaceae</taxon>
        <taxon>Segetibacter</taxon>
        <taxon>environmental samples</taxon>
    </lineage>
</organism>
<name>A0A6J4RRW6_9BACT</name>
<evidence type="ECO:0000313" key="3">
    <source>
        <dbReference type="EMBL" id="CAA9480544.1"/>
    </source>
</evidence>
<protein>
    <recommendedName>
        <fullName evidence="2">DUF4126 domain-containing protein</fullName>
    </recommendedName>
</protein>
<evidence type="ECO:0000256" key="1">
    <source>
        <dbReference type="SAM" id="Phobius"/>
    </source>
</evidence>
<keyword evidence="1" id="KW-0472">Membrane</keyword>
<reference evidence="3" key="1">
    <citation type="submission" date="2020-02" db="EMBL/GenBank/DDBJ databases">
        <authorList>
            <person name="Meier V. D."/>
        </authorList>
    </citation>
    <scope>NUCLEOTIDE SEQUENCE</scope>
    <source>
        <strain evidence="3">AVDCRST_MAG96</strain>
    </source>
</reference>
<proteinExistence type="predicted"/>
<feature type="transmembrane region" description="Helical" evidence="1">
    <location>
        <begin position="103"/>
        <end position="123"/>
    </location>
</feature>
<dbReference type="Pfam" id="PF13548">
    <property type="entry name" value="DUF4126"/>
    <property type="match status" value="1"/>
</dbReference>